<comment type="caution">
    <text evidence="5">The sequence shown here is derived from an EMBL/GenBank/DDBJ whole genome shotgun (WGS) entry which is preliminary data.</text>
</comment>
<dbReference type="GO" id="GO:0005886">
    <property type="term" value="C:plasma membrane"/>
    <property type="evidence" value="ECO:0007669"/>
    <property type="project" value="TreeGrafter"/>
</dbReference>
<dbReference type="PANTHER" id="PTHR10110:SF117">
    <property type="entry name" value="SODIUM_HYDROGEN EXCHANGER 2"/>
    <property type="match status" value="1"/>
</dbReference>
<keyword evidence="6" id="KW-1185">Reference proteome</keyword>
<dbReference type="Gene3D" id="6.10.140.1330">
    <property type="match status" value="1"/>
</dbReference>
<organism evidence="5 6">
    <name type="scientific">Zingiber officinale</name>
    <name type="common">Ginger</name>
    <name type="synonym">Amomum zingiber</name>
    <dbReference type="NCBI Taxonomy" id="94328"/>
    <lineage>
        <taxon>Eukaryota</taxon>
        <taxon>Viridiplantae</taxon>
        <taxon>Streptophyta</taxon>
        <taxon>Embryophyta</taxon>
        <taxon>Tracheophyta</taxon>
        <taxon>Spermatophyta</taxon>
        <taxon>Magnoliopsida</taxon>
        <taxon>Liliopsida</taxon>
        <taxon>Zingiberales</taxon>
        <taxon>Zingiberaceae</taxon>
        <taxon>Zingiber</taxon>
    </lineage>
</organism>
<dbReference type="Proteomes" id="UP000734854">
    <property type="component" value="Unassembled WGS sequence"/>
</dbReference>
<dbReference type="InterPro" id="IPR018422">
    <property type="entry name" value="Cation/H_exchanger_CPA1"/>
</dbReference>
<dbReference type="AlphaFoldDB" id="A0A8J5FP31"/>
<evidence type="ECO:0000256" key="3">
    <source>
        <dbReference type="ARBA" id="ARBA00022958"/>
    </source>
</evidence>
<evidence type="ECO:0000313" key="6">
    <source>
        <dbReference type="Proteomes" id="UP000734854"/>
    </source>
</evidence>
<reference evidence="5 6" key="1">
    <citation type="submission" date="2020-08" db="EMBL/GenBank/DDBJ databases">
        <title>Plant Genome Project.</title>
        <authorList>
            <person name="Zhang R.-G."/>
        </authorList>
    </citation>
    <scope>NUCLEOTIDE SEQUENCE [LARGE SCALE GENOMIC DNA]</scope>
    <source>
        <tissue evidence="5">Rhizome</tissue>
    </source>
</reference>
<evidence type="ECO:0000256" key="4">
    <source>
        <dbReference type="ARBA" id="ARBA00023065"/>
    </source>
</evidence>
<keyword evidence="4" id="KW-0406">Ion transport</keyword>
<evidence type="ECO:0000256" key="1">
    <source>
        <dbReference type="ARBA" id="ARBA00022448"/>
    </source>
</evidence>
<name>A0A8J5FP31_ZINOF</name>
<dbReference type="GO" id="GO:0015386">
    <property type="term" value="F:potassium:proton antiporter activity"/>
    <property type="evidence" value="ECO:0007669"/>
    <property type="project" value="TreeGrafter"/>
</dbReference>
<accession>A0A8J5FP31</accession>
<dbReference type="PANTHER" id="PTHR10110">
    <property type="entry name" value="SODIUM/HYDROGEN EXCHANGER"/>
    <property type="match status" value="1"/>
</dbReference>
<protein>
    <submittedName>
        <fullName evidence="5">Uncharacterized protein</fullName>
    </submittedName>
</protein>
<dbReference type="GO" id="GO:0015385">
    <property type="term" value="F:sodium:proton antiporter activity"/>
    <property type="evidence" value="ECO:0007669"/>
    <property type="project" value="InterPro"/>
</dbReference>
<proteinExistence type="predicted"/>
<keyword evidence="1" id="KW-0813">Transport</keyword>
<dbReference type="EMBL" id="JACMSC010000013">
    <property type="protein sequence ID" value="KAG6493093.1"/>
    <property type="molecule type" value="Genomic_DNA"/>
</dbReference>
<evidence type="ECO:0000256" key="2">
    <source>
        <dbReference type="ARBA" id="ARBA00022538"/>
    </source>
</evidence>
<dbReference type="GO" id="GO:0051453">
    <property type="term" value="P:regulation of intracellular pH"/>
    <property type="evidence" value="ECO:0007669"/>
    <property type="project" value="TreeGrafter"/>
</dbReference>
<keyword evidence="2" id="KW-0633">Potassium transport</keyword>
<gene>
    <name evidence="5" type="ORF">ZIOFF_048069</name>
</gene>
<dbReference type="GO" id="GO:0098719">
    <property type="term" value="P:sodium ion import across plasma membrane"/>
    <property type="evidence" value="ECO:0007669"/>
    <property type="project" value="TreeGrafter"/>
</dbReference>
<evidence type="ECO:0000313" key="5">
    <source>
        <dbReference type="EMBL" id="KAG6493093.1"/>
    </source>
</evidence>
<sequence length="183" mass="20421">MVNLSNNPHHFNDHQPIVVIRIQMAYPQLWICNLDHAKSMTNCGNHQIGRLTGINNTSYLLIAGRMTTIGYASVGVGNQPYHDISRQRGGRMHCSLVEGVSLRSARAIEFFRKKNIVELDIGDYLAICAIFSAIDFVCILHDETPLLYSLVFGEGVVNDATSVVLFNAIQKFDLVLIEFTVVL</sequence>
<keyword evidence="3" id="KW-0630">Potassium</keyword>